<dbReference type="Proteomes" id="UP001500782">
    <property type="component" value="Unassembled WGS sequence"/>
</dbReference>
<dbReference type="RefSeq" id="WP_343799136.1">
    <property type="nucleotide sequence ID" value="NZ_BAAADJ010000022.1"/>
</dbReference>
<keyword evidence="2" id="KW-0547">Nucleotide-binding</keyword>
<dbReference type="PANTHER" id="PTHR41299:SF1">
    <property type="entry name" value="THIAMINE PYROPHOSPHOKINASE"/>
    <property type="match status" value="1"/>
</dbReference>
<dbReference type="SUPFAM" id="SSF63999">
    <property type="entry name" value="Thiamin pyrophosphokinase, catalytic domain"/>
    <property type="match status" value="1"/>
</dbReference>
<keyword evidence="1" id="KW-0808">Transferase</keyword>
<keyword evidence="8" id="KW-1185">Reference proteome</keyword>
<evidence type="ECO:0000313" key="7">
    <source>
        <dbReference type="EMBL" id="GAA0331477.1"/>
    </source>
</evidence>
<evidence type="ECO:0000256" key="2">
    <source>
        <dbReference type="ARBA" id="ARBA00022741"/>
    </source>
</evidence>
<dbReference type="InterPro" id="IPR036759">
    <property type="entry name" value="TPK_catalytic_sf"/>
</dbReference>
<dbReference type="SUPFAM" id="SSF63862">
    <property type="entry name" value="Thiamin pyrophosphokinase, substrate-binding domain"/>
    <property type="match status" value="1"/>
</dbReference>
<protein>
    <recommendedName>
        <fullName evidence="5">Thiamine diphosphokinase</fullName>
        <ecNumber evidence="5">2.7.6.2</ecNumber>
    </recommendedName>
</protein>
<dbReference type="CDD" id="cd07995">
    <property type="entry name" value="TPK"/>
    <property type="match status" value="1"/>
</dbReference>
<evidence type="ECO:0000256" key="4">
    <source>
        <dbReference type="ARBA" id="ARBA00022840"/>
    </source>
</evidence>
<evidence type="ECO:0000256" key="3">
    <source>
        <dbReference type="ARBA" id="ARBA00022777"/>
    </source>
</evidence>
<feature type="domain" description="Thiamin pyrophosphokinase thiamin-binding" evidence="6">
    <location>
        <begin position="145"/>
        <end position="210"/>
    </location>
</feature>
<evidence type="ECO:0000313" key="8">
    <source>
        <dbReference type="Proteomes" id="UP001500782"/>
    </source>
</evidence>
<dbReference type="SMART" id="SM00983">
    <property type="entry name" value="TPK_B1_binding"/>
    <property type="match status" value="1"/>
</dbReference>
<evidence type="ECO:0000259" key="6">
    <source>
        <dbReference type="SMART" id="SM00983"/>
    </source>
</evidence>
<dbReference type="PANTHER" id="PTHR41299">
    <property type="entry name" value="THIAMINE PYROPHOSPHOKINASE"/>
    <property type="match status" value="1"/>
</dbReference>
<dbReference type="InterPro" id="IPR007371">
    <property type="entry name" value="TPK_catalytic"/>
</dbReference>
<proteinExistence type="predicted"/>
<evidence type="ECO:0000256" key="1">
    <source>
        <dbReference type="ARBA" id="ARBA00022679"/>
    </source>
</evidence>
<dbReference type="Pfam" id="PF04263">
    <property type="entry name" value="TPK_catalytic"/>
    <property type="match status" value="1"/>
</dbReference>
<dbReference type="InterPro" id="IPR007373">
    <property type="entry name" value="Thiamin_PyroPKinase_B1-bd"/>
</dbReference>
<comment type="caution">
    <text evidence="7">The sequence shown here is derived from an EMBL/GenBank/DDBJ whole genome shotgun (WGS) entry which is preliminary data.</text>
</comment>
<evidence type="ECO:0000256" key="5">
    <source>
        <dbReference type="NCBIfam" id="TIGR01378"/>
    </source>
</evidence>
<dbReference type="Gene3D" id="3.40.50.10240">
    <property type="entry name" value="Thiamin pyrophosphokinase, catalytic domain"/>
    <property type="match status" value="1"/>
</dbReference>
<dbReference type="Pfam" id="PF04265">
    <property type="entry name" value="TPK_B1_binding"/>
    <property type="match status" value="1"/>
</dbReference>
<gene>
    <name evidence="7" type="ORF">GCM10008967_22590</name>
</gene>
<sequence length="216" mass="24315">MIIAMMAGGPVDSIPSKEVLNDLPTDTVWIGIDRGTLTLFDYGIIPEYAVGDFDSVQEEEMQLIDQNVRFLKTAQAEKDETDMELAINLALEQKPSKLFIFGATGKRQDHQLANTYLLVKVRKEQPDCDVEIIDRWNRISVYGPGEFTVQRSEIPYISYIPLTPEVTGLTLTGFKYPLKDRHIFLGSTLCISNELIKPAGTFSFISGILMMIRSMD</sequence>
<dbReference type="EMBL" id="BAAADJ010000022">
    <property type="protein sequence ID" value="GAA0331477.1"/>
    <property type="molecule type" value="Genomic_DNA"/>
</dbReference>
<organism evidence="7 8">
    <name type="scientific">Bacillus carboniphilus</name>
    <dbReference type="NCBI Taxonomy" id="86663"/>
    <lineage>
        <taxon>Bacteria</taxon>
        <taxon>Bacillati</taxon>
        <taxon>Bacillota</taxon>
        <taxon>Bacilli</taxon>
        <taxon>Bacillales</taxon>
        <taxon>Bacillaceae</taxon>
        <taxon>Bacillus</taxon>
    </lineage>
</organism>
<dbReference type="NCBIfam" id="TIGR01378">
    <property type="entry name" value="thi_PPkinase"/>
    <property type="match status" value="1"/>
</dbReference>
<dbReference type="InterPro" id="IPR053149">
    <property type="entry name" value="TPK"/>
</dbReference>
<accession>A0ABP3G1V7</accession>
<dbReference type="InterPro" id="IPR036371">
    <property type="entry name" value="TPK_B1-bd_sf"/>
</dbReference>
<dbReference type="EC" id="2.7.6.2" evidence="5"/>
<reference evidence="8" key="1">
    <citation type="journal article" date="2019" name="Int. J. Syst. Evol. Microbiol.">
        <title>The Global Catalogue of Microorganisms (GCM) 10K type strain sequencing project: providing services to taxonomists for standard genome sequencing and annotation.</title>
        <authorList>
            <consortium name="The Broad Institute Genomics Platform"/>
            <consortium name="The Broad Institute Genome Sequencing Center for Infectious Disease"/>
            <person name="Wu L."/>
            <person name="Ma J."/>
        </authorList>
    </citation>
    <scope>NUCLEOTIDE SEQUENCE [LARGE SCALE GENOMIC DNA]</scope>
    <source>
        <strain evidence="8">JCM 9731</strain>
    </source>
</reference>
<name>A0ABP3G1V7_9BACI</name>
<keyword evidence="3" id="KW-0418">Kinase</keyword>
<dbReference type="InterPro" id="IPR006282">
    <property type="entry name" value="Thi_PPkinase"/>
</dbReference>
<keyword evidence="4" id="KW-0067">ATP-binding</keyword>